<dbReference type="InterPro" id="IPR015422">
    <property type="entry name" value="PyrdxlP-dep_Trfase_small"/>
</dbReference>
<dbReference type="InterPro" id="IPR015421">
    <property type="entry name" value="PyrdxlP-dep_Trfase_major"/>
</dbReference>
<dbReference type="PIRSF" id="PIRSF005572">
    <property type="entry name" value="NifS"/>
    <property type="match status" value="1"/>
</dbReference>
<evidence type="ECO:0000256" key="12">
    <source>
        <dbReference type="RuleBase" id="RU004504"/>
    </source>
</evidence>
<protein>
    <recommendedName>
        <fullName evidence="5">Cysteine desulfurase</fullName>
        <ecNumber evidence="4">2.8.1.7</ecNumber>
    </recommendedName>
</protein>
<dbReference type="AlphaFoldDB" id="A0A7X3SPS9"/>
<accession>A0A7X3SPS9</accession>
<dbReference type="Gene3D" id="1.10.260.50">
    <property type="match status" value="1"/>
</dbReference>
<dbReference type="Pfam" id="PF00266">
    <property type="entry name" value="Aminotran_5"/>
    <property type="match status" value="1"/>
</dbReference>
<gene>
    <name evidence="14" type="ORF">GR328_13395</name>
</gene>
<dbReference type="PANTHER" id="PTHR11601:SF34">
    <property type="entry name" value="CYSTEINE DESULFURASE"/>
    <property type="match status" value="1"/>
</dbReference>
<comment type="similarity">
    <text evidence="3">Belongs to the class-V pyridoxal-phosphate-dependent aminotransferase family. NifS/IscS subfamily.</text>
</comment>
<proteinExistence type="inferred from homology"/>
<reference evidence="14 15" key="1">
    <citation type="submission" date="2019-12" db="EMBL/GenBank/DDBJ databases">
        <authorList>
            <person name="Yuan C.-G."/>
        </authorList>
    </citation>
    <scope>NUCLEOTIDE SEQUENCE [LARGE SCALE GENOMIC DNA]</scope>
    <source>
        <strain evidence="14 15">KCTC 23863</strain>
    </source>
</reference>
<comment type="caution">
    <text evidence="14">The sequence shown here is derived from an EMBL/GenBank/DDBJ whole genome shotgun (WGS) entry which is preliminary data.</text>
</comment>
<dbReference type="Proteomes" id="UP000436483">
    <property type="component" value="Unassembled WGS sequence"/>
</dbReference>
<evidence type="ECO:0000259" key="13">
    <source>
        <dbReference type="Pfam" id="PF00266"/>
    </source>
</evidence>
<keyword evidence="6 14" id="KW-0808">Transferase</keyword>
<dbReference type="Gene3D" id="3.90.1150.10">
    <property type="entry name" value="Aspartate Aminotransferase, domain 1"/>
    <property type="match status" value="1"/>
</dbReference>
<dbReference type="GO" id="GO:0008483">
    <property type="term" value="F:transaminase activity"/>
    <property type="evidence" value="ECO:0007669"/>
    <property type="project" value="UniProtKB-KW"/>
</dbReference>
<dbReference type="GO" id="GO:0031071">
    <property type="term" value="F:cysteine desulfurase activity"/>
    <property type="evidence" value="ECO:0007669"/>
    <property type="project" value="UniProtKB-EC"/>
</dbReference>
<evidence type="ECO:0000256" key="10">
    <source>
        <dbReference type="ARBA" id="ARBA00023014"/>
    </source>
</evidence>
<dbReference type="Gene3D" id="3.40.640.10">
    <property type="entry name" value="Type I PLP-dependent aspartate aminotransferase-like (Major domain)"/>
    <property type="match status" value="1"/>
</dbReference>
<dbReference type="InterPro" id="IPR020578">
    <property type="entry name" value="Aminotrans_V_PyrdxlP_BS"/>
</dbReference>
<dbReference type="SUPFAM" id="SSF53383">
    <property type="entry name" value="PLP-dependent transferases"/>
    <property type="match status" value="1"/>
</dbReference>
<evidence type="ECO:0000256" key="5">
    <source>
        <dbReference type="ARBA" id="ARBA00013558"/>
    </source>
</evidence>
<dbReference type="OrthoDB" id="9808002at2"/>
<comment type="function">
    <text evidence="2">Catalyzes the removal of elemental sulfur atoms from cysteine to produce alanine. Seems to participate in the biosynthesis of the nitrogenase metalloclusters by providing the inorganic sulfur required for the Fe-S core formation.</text>
</comment>
<organism evidence="14 15">
    <name type="scientific">Microvirga makkahensis</name>
    <dbReference type="NCBI Taxonomy" id="1128670"/>
    <lineage>
        <taxon>Bacteria</taxon>
        <taxon>Pseudomonadati</taxon>
        <taxon>Pseudomonadota</taxon>
        <taxon>Alphaproteobacteria</taxon>
        <taxon>Hyphomicrobiales</taxon>
        <taxon>Methylobacteriaceae</taxon>
        <taxon>Microvirga</taxon>
    </lineage>
</organism>
<dbReference type="InterPro" id="IPR000192">
    <property type="entry name" value="Aminotrans_V_dom"/>
</dbReference>
<keyword evidence="14" id="KW-0032">Aminotransferase</keyword>
<keyword evidence="8" id="KW-0663">Pyridoxal phosphate</keyword>
<keyword evidence="10" id="KW-0411">Iron-sulfur</keyword>
<keyword evidence="7" id="KW-0479">Metal-binding</keyword>
<keyword evidence="9" id="KW-0408">Iron</keyword>
<sequence length="390" mass="40195">MATSQRTYLDHNATSPLRPEVAEVVLHAHQLPGNASSVHAEGRAARTEIEAARVAVAGLVGSRAKNVIFTSGGTEAANLVLTPSFRQLGQRGATRLLVGATEHPCVLNGHRFPADKVGIIPVDDQGILDLAWIEAHLGAVGGERVLVSVQLANNETGVVQPVSEIAKLVHGHGGLVHTDAVQAAGRVPVDLPGLGVDALTLSAHKFGGPKGAGALVLASDQYEIGERLIRGGGQEKNVRAGTENVAAIAGFGAAAGLALKGLEQEAERLRGLRDEAQAHVRRIAPDALVVGAGAERLPNTLAFAIPGLKAETALIAFDLAGVALSSGSACSSGKVKRSHVLDAMGVEPALAEGVLRVSLGWSTTKEDVIRFAEACEKVAATLYKRKASAA</sequence>
<evidence type="ECO:0000256" key="9">
    <source>
        <dbReference type="ARBA" id="ARBA00023004"/>
    </source>
</evidence>
<dbReference type="EC" id="2.8.1.7" evidence="4"/>
<feature type="domain" description="Aminotransferase class V" evidence="13">
    <location>
        <begin position="7"/>
        <end position="371"/>
    </location>
</feature>
<evidence type="ECO:0000256" key="11">
    <source>
        <dbReference type="ARBA" id="ARBA00050776"/>
    </source>
</evidence>
<evidence type="ECO:0000313" key="14">
    <source>
        <dbReference type="EMBL" id="MXQ12439.1"/>
    </source>
</evidence>
<dbReference type="RefSeq" id="WP_160885017.1">
    <property type="nucleotide sequence ID" value="NZ_WURB01000008.1"/>
</dbReference>
<evidence type="ECO:0000256" key="4">
    <source>
        <dbReference type="ARBA" id="ARBA00012239"/>
    </source>
</evidence>
<name>A0A7X3SPS9_9HYPH</name>
<dbReference type="EMBL" id="WURB01000008">
    <property type="protein sequence ID" value="MXQ12439.1"/>
    <property type="molecule type" value="Genomic_DNA"/>
</dbReference>
<evidence type="ECO:0000256" key="2">
    <source>
        <dbReference type="ARBA" id="ARBA00003120"/>
    </source>
</evidence>
<dbReference type="GO" id="GO:0046872">
    <property type="term" value="F:metal ion binding"/>
    <property type="evidence" value="ECO:0007669"/>
    <property type="project" value="UniProtKB-KW"/>
</dbReference>
<evidence type="ECO:0000256" key="8">
    <source>
        <dbReference type="ARBA" id="ARBA00022898"/>
    </source>
</evidence>
<dbReference type="GO" id="GO:0051536">
    <property type="term" value="F:iron-sulfur cluster binding"/>
    <property type="evidence" value="ECO:0007669"/>
    <property type="project" value="UniProtKB-KW"/>
</dbReference>
<evidence type="ECO:0000313" key="15">
    <source>
        <dbReference type="Proteomes" id="UP000436483"/>
    </source>
</evidence>
<dbReference type="PROSITE" id="PS00595">
    <property type="entry name" value="AA_TRANSFER_CLASS_5"/>
    <property type="match status" value="1"/>
</dbReference>
<evidence type="ECO:0000256" key="6">
    <source>
        <dbReference type="ARBA" id="ARBA00022679"/>
    </source>
</evidence>
<evidence type="ECO:0000256" key="3">
    <source>
        <dbReference type="ARBA" id="ARBA00006490"/>
    </source>
</evidence>
<evidence type="ECO:0000256" key="7">
    <source>
        <dbReference type="ARBA" id="ARBA00022723"/>
    </source>
</evidence>
<comment type="catalytic activity">
    <reaction evidence="11">
        <text>(sulfur carrier)-H + L-cysteine = (sulfur carrier)-SH + L-alanine</text>
        <dbReference type="Rhea" id="RHEA:43892"/>
        <dbReference type="Rhea" id="RHEA-COMP:14737"/>
        <dbReference type="Rhea" id="RHEA-COMP:14739"/>
        <dbReference type="ChEBI" id="CHEBI:29917"/>
        <dbReference type="ChEBI" id="CHEBI:35235"/>
        <dbReference type="ChEBI" id="CHEBI:57972"/>
        <dbReference type="ChEBI" id="CHEBI:64428"/>
        <dbReference type="EC" id="2.8.1.7"/>
    </reaction>
</comment>
<dbReference type="PANTHER" id="PTHR11601">
    <property type="entry name" value="CYSTEINE DESULFURYLASE FAMILY MEMBER"/>
    <property type="match status" value="1"/>
</dbReference>
<dbReference type="InterPro" id="IPR015424">
    <property type="entry name" value="PyrdxlP-dep_Trfase"/>
</dbReference>
<reference evidence="14 15" key="2">
    <citation type="submission" date="2020-01" db="EMBL/GenBank/DDBJ databases">
        <title>Microvirga sp. nov., an arsenate reduction bacterium isolated from Tibet hotspring sediments.</title>
        <authorList>
            <person name="Xian W.-D."/>
            <person name="Li W.-J."/>
        </authorList>
    </citation>
    <scope>NUCLEOTIDE SEQUENCE [LARGE SCALE GENOMIC DNA]</scope>
    <source>
        <strain evidence="14 15">KCTC 23863</strain>
    </source>
</reference>
<dbReference type="InterPro" id="IPR016454">
    <property type="entry name" value="Cysteine_dSase"/>
</dbReference>
<comment type="cofactor">
    <cofactor evidence="1 12">
        <name>pyridoxal 5'-phosphate</name>
        <dbReference type="ChEBI" id="CHEBI:597326"/>
    </cofactor>
</comment>
<keyword evidence="15" id="KW-1185">Reference proteome</keyword>
<evidence type="ECO:0000256" key="1">
    <source>
        <dbReference type="ARBA" id="ARBA00001933"/>
    </source>
</evidence>